<dbReference type="OrthoDB" id="2157498at2759"/>
<evidence type="ECO:0000313" key="4">
    <source>
        <dbReference type="Proteomes" id="UP000311382"/>
    </source>
</evidence>
<feature type="transmembrane region" description="Helical" evidence="2">
    <location>
        <begin position="133"/>
        <end position="153"/>
    </location>
</feature>
<feature type="transmembrane region" description="Helical" evidence="2">
    <location>
        <begin position="91"/>
        <end position="113"/>
    </location>
</feature>
<reference evidence="3 4" key="1">
    <citation type="submission" date="2019-03" db="EMBL/GenBank/DDBJ databases">
        <title>Rhodosporidium diobovatum UCD-FST 08-225 genome sequencing, assembly, and annotation.</title>
        <authorList>
            <person name="Fakankun I.U."/>
            <person name="Fristensky B."/>
            <person name="Levin D.B."/>
        </authorList>
    </citation>
    <scope>NUCLEOTIDE SEQUENCE [LARGE SCALE GENOMIC DNA]</scope>
    <source>
        <strain evidence="3 4">UCD-FST 08-225</strain>
    </source>
</reference>
<protein>
    <recommendedName>
        <fullName evidence="5">Transmembrane protein</fullName>
    </recommendedName>
</protein>
<proteinExistence type="predicted"/>
<keyword evidence="2" id="KW-0472">Membrane</keyword>
<feature type="compositionally biased region" description="Basic and acidic residues" evidence="1">
    <location>
        <begin position="32"/>
        <end position="58"/>
    </location>
</feature>
<dbReference type="Pfam" id="PF15159">
    <property type="entry name" value="PIG-Y"/>
    <property type="match status" value="1"/>
</dbReference>
<organism evidence="3 4">
    <name type="scientific">Rhodotorula diobovata</name>
    <dbReference type="NCBI Taxonomy" id="5288"/>
    <lineage>
        <taxon>Eukaryota</taxon>
        <taxon>Fungi</taxon>
        <taxon>Dikarya</taxon>
        <taxon>Basidiomycota</taxon>
        <taxon>Pucciniomycotina</taxon>
        <taxon>Microbotryomycetes</taxon>
        <taxon>Sporidiobolales</taxon>
        <taxon>Sporidiobolaceae</taxon>
        <taxon>Rhodotorula</taxon>
    </lineage>
</organism>
<keyword evidence="2" id="KW-1133">Transmembrane helix</keyword>
<sequence length="159" mass="17335">MVPRTRAVRARATALPAPASTPVLVPSTTPPRPEDPDKPFEDAHELRSRHEVARDAHARARSLLDSPEDAIEPSTADDDDDDGTSMMRWGIALVAGSASCFALGLWSILIGPFCAPTGVRVLDAMAQDTHYKYLVVLLVPVTVCFVIVNWWGLKILRHA</sequence>
<evidence type="ECO:0000256" key="2">
    <source>
        <dbReference type="SAM" id="Phobius"/>
    </source>
</evidence>
<name>A0A5C5FVP2_9BASI</name>
<evidence type="ECO:0000256" key="1">
    <source>
        <dbReference type="SAM" id="MobiDB-lite"/>
    </source>
</evidence>
<feature type="compositionally biased region" description="Low complexity" evidence="1">
    <location>
        <begin position="1"/>
        <end position="27"/>
    </location>
</feature>
<feature type="compositionally biased region" description="Acidic residues" evidence="1">
    <location>
        <begin position="66"/>
        <end position="83"/>
    </location>
</feature>
<keyword evidence="2" id="KW-0812">Transmembrane</keyword>
<accession>A0A5C5FVP2</accession>
<feature type="region of interest" description="Disordered" evidence="1">
    <location>
        <begin position="1"/>
        <end position="83"/>
    </location>
</feature>
<keyword evidence="4" id="KW-1185">Reference proteome</keyword>
<evidence type="ECO:0008006" key="5">
    <source>
        <dbReference type="Google" id="ProtNLM"/>
    </source>
</evidence>
<evidence type="ECO:0000313" key="3">
    <source>
        <dbReference type="EMBL" id="TNY19751.1"/>
    </source>
</evidence>
<dbReference type="EMBL" id="SOZI01000086">
    <property type="protein sequence ID" value="TNY19751.1"/>
    <property type="molecule type" value="Genomic_DNA"/>
</dbReference>
<dbReference type="AlphaFoldDB" id="A0A5C5FVP2"/>
<dbReference type="InterPro" id="IPR029164">
    <property type="entry name" value="PIG-Y"/>
</dbReference>
<gene>
    <name evidence="3" type="ORF">DMC30DRAFT_399603</name>
</gene>
<dbReference type="Proteomes" id="UP000311382">
    <property type="component" value="Unassembled WGS sequence"/>
</dbReference>
<comment type="caution">
    <text evidence="3">The sequence shown here is derived from an EMBL/GenBank/DDBJ whole genome shotgun (WGS) entry which is preliminary data.</text>
</comment>